<evidence type="ECO:0000256" key="1">
    <source>
        <dbReference type="SAM" id="Coils"/>
    </source>
</evidence>
<evidence type="ECO:0000256" key="2">
    <source>
        <dbReference type="SAM" id="MobiDB-lite"/>
    </source>
</evidence>
<feature type="compositionally biased region" description="Low complexity" evidence="2">
    <location>
        <begin position="313"/>
        <end position="382"/>
    </location>
</feature>
<dbReference type="PROSITE" id="PS50911">
    <property type="entry name" value="CHAP"/>
    <property type="match status" value="1"/>
</dbReference>
<dbReference type="InterPro" id="IPR007921">
    <property type="entry name" value="CHAP_dom"/>
</dbReference>
<keyword evidence="3" id="KW-1133">Transmembrane helix</keyword>
<sequence>MAAAHFQECDDTLVSSVLERDSMTNRKRTVPVVASSLASALCIGALAVPMSTYTPQAYADTYSDLVNAQNSHAQSKQREAALREQLAGVNSDLADKIVELDDLNNNKIPAAQAKVQQANSDAAAAKSEADAAAERLKAAEKDKADLEAKIKQTGEDYDDAHAAVAQSARESMHGSDTSDVMSVMTGSKDTKDFIKSMQSRDALARNEANAASDAAVDLNTSMNRADRLKAIEKRVEQCKNDADQKSAAAHSAATQAQQEKSSLDKLRAAGESTRADLENQKSSLTTQAAQQAAQTVMLQSEIDAKNQQWAAEQAAAAAQVQEPEPQGTVEAPAAAAPQPSVPQQTQTPSQPAQTQRPSTPSQPSIPSQPSTPSTPVVTRPSTGGQGTSNGDYGNAYAAGQCTWWAYERRKQMGIGTPSYLGNGGQWWSTAPSYGLRVDHSPQVGAALSFLPGQEGASSPWGHVAVVEQVNGNSILISESNVAGLYTITYRTLYNPGRFWYVH</sequence>
<reference evidence="5 6" key="1">
    <citation type="journal article" date="2015" name="Int J Genomics">
        <title>Comparative Genomics Revealed Genetic Diversity and Species/Strain-Level Differences in Carbohydrate Metabolism of Three Probiotic Bifidobacterial Species.</title>
        <authorList>
            <person name="Odamaki T."/>
            <person name="Horigome A."/>
            <person name="Sugahara H."/>
            <person name="Hashikura N."/>
            <person name="Minami J."/>
            <person name="Xiao J.Z."/>
            <person name="Abe F."/>
        </authorList>
    </citation>
    <scope>NUCLEOTIDE SEQUENCE [LARGE SCALE GENOMIC DNA]</scope>
    <source>
        <strain evidence="5 6">MCC 0483</strain>
    </source>
</reference>
<feature type="region of interest" description="Disordered" evidence="2">
    <location>
        <begin position="239"/>
        <end position="282"/>
    </location>
</feature>
<dbReference type="Gene3D" id="6.10.250.3150">
    <property type="match status" value="1"/>
</dbReference>
<keyword evidence="1" id="KW-0175">Coiled coil</keyword>
<name>A0AB34T9V4_9BIFI</name>
<gene>
    <name evidence="5" type="ORF">BAAM0483_03815</name>
</gene>
<keyword evidence="3" id="KW-0812">Transmembrane</keyword>
<feature type="coiled-coil region" evidence="1">
    <location>
        <begin position="65"/>
        <end position="156"/>
    </location>
</feature>
<dbReference type="Pfam" id="PF05257">
    <property type="entry name" value="CHAP"/>
    <property type="match status" value="1"/>
</dbReference>
<feature type="domain" description="Peptidase C51" evidence="4">
    <location>
        <begin position="376"/>
        <end position="502"/>
    </location>
</feature>
<organism evidence="5 6">
    <name type="scientific">Bifidobacterium animalis subsp. animalis MCC 0483</name>
    <dbReference type="NCBI Taxonomy" id="1365955"/>
    <lineage>
        <taxon>Bacteria</taxon>
        <taxon>Bacillati</taxon>
        <taxon>Actinomycetota</taxon>
        <taxon>Actinomycetes</taxon>
        <taxon>Bifidobacteriales</taxon>
        <taxon>Bifidobacteriaceae</taxon>
        <taxon>Bifidobacterium</taxon>
    </lineage>
</organism>
<evidence type="ECO:0000313" key="6">
    <source>
        <dbReference type="Proteomes" id="UP000037239"/>
    </source>
</evidence>
<feature type="compositionally biased region" description="Low complexity" evidence="2">
    <location>
        <begin position="245"/>
        <end position="258"/>
    </location>
</feature>
<dbReference type="Proteomes" id="UP000037239">
    <property type="component" value="Unassembled WGS sequence"/>
</dbReference>
<evidence type="ECO:0000313" key="5">
    <source>
        <dbReference type="EMBL" id="KOA50487.1"/>
    </source>
</evidence>
<dbReference type="SUPFAM" id="SSF54001">
    <property type="entry name" value="Cysteine proteinases"/>
    <property type="match status" value="1"/>
</dbReference>
<feature type="compositionally biased region" description="Basic and acidic residues" evidence="2">
    <location>
        <begin position="261"/>
        <end position="279"/>
    </location>
</feature>
<dbReference type="Gene3D" id="3.90.1720.10">
    <property type="entry name" value="endopeptidase domain like (from Nostoc punctiforme)"/>
    <property type="match status" value="1"/>
</dbReference>
<proteinExistence type="predicted"/>
<protein>
    <submittedName>
        <fullName evidence="5">Amidase</fullName>
    </submittedName>
</protein>
<evidence type="ECO:0000256" key="3">
    <source>
        <dbReference type="SAM" id="Phobius"/>
    </source>
</evidence>
<comment type="caution">
    <text evidence="5">The sequence shown here is derived from an EMBL/GenBank/DDBJ whole genome shotgun (WGS) entry which is preliminary data.</text>
</comment>
<feature type="region of interest" description="Disordered" evidence="2">
    <location>
        <begin position="313"/>
        <end position="392"/>
    </location>
</feature>
<feature type="transmembrane region" description="Helical" evidence="3">
    <location>
        <begin position="30"/>
        <end position="50"/>
    </location>
</feature>
<accession>A0AB34T9V4</accession>
<evidence type="ECO:0000259" key="4">
    <source>
        <dbReference type="PROSITE" id="PS50911"/>
    </source>
</evidence>
<keyword evidence="3" id="KW-0472">Membrane</keyword>
<dbReference type="EMBL" id="AWFK01000005">
    <property type="protein sequence ID" value="KOA50487.1"/>
    <property type="molecule type" value="Genomic_DNA"/>
</dbReference>
<dbReference type="AlphaFoldDB" id="A0AB34T9V4"/>
<dbReference type="InterPro" id="IPR038765">
    <property type="entry name" value="Papain-like_cys_pep_sf"/>
</dbReference>